<dbReference type="Pfam" id="PF01184">
    <property type="entry name" value="Gpr1_Fun34_YaaH"/>
    <property type="match status" value="1"/>
</dbReference>
<comment type="subcellular location">
    <subcellularLocation>
        <location evidence="1">Membrane</location>
        <topology evidence="1">Multi-pass membrane protein</topology>
    </subcellularLocation>
</comment>
<dbReference type="InterPro" id="IPR051633">
    <property type="entry name" value="AceTr"/>
</dbReference>
<proteinExistence type="inferred from homology"/>
<feature type="transmembrane region" description="Helical" evidence="6">
    <location>
        <begin position="76"/>
        <end position="103"/>
    </location>
</feature>
<evidence type="ECO:0000256" key="1">
    <source>
        <dbReference type="ARBA" id="ARBA00004141"/>
    </source>
</evidence>
<dbReference type="Proteomes" id="UP001497512">
    <property type="component" value="Chromosome 4"/>
</dbReference>
<feature type="transmembrane region" description="Helical" evidence="6">
    <location>
        <begin position="15"/>
        <end position="33"/>
    </location>
</feature>
<dbReference type="InterPro" id="IPR000791">
    <property type="entry name" value="Gpr1/Fun34/SatP-like"/>
</dbReference>
<evidence type="ECO:0000256" key="5">
    <source>
        <dbReference type="ARBA" id="ARBA00023136"/>
    </source>
</evidence>
<comment type="similarity">
    <text evidence="2">Belongs to the acetate uptake transporter (AceTr) (TC 2.A.96) family.</text>
</comment>
<evidence type="ECO:0000313" key="7">
    <source>
        <dbReference type="EMBL" id="CAK9222180.1"/>
    </source>
</evidence>
<dbReference type="PANTHER" id="PTHR31123">
    <property type="entry name" value="ACCUMULATION OF DYADS PROTEIN 2-RELATED"/>
    <property type="match status" value="1"/>
</dbReference>
<dbReference type="EMBL" id="OZ019896">
    <property type="protein sequence ID" value="CAK9222180.1"/>
    <property type="molecule type" value="Genomic_DNA"/>
</dbReference>
<keyword evidence="3 6" id="KW-0812">Transmembrane</keyword>
<evidence type="ECO:0000313" key="8">
    <source>
        <dbReference type="Proteomes" id="UP001497512"/>
    </source>
</evidence>
<sequence length="213" mass="22935">MSTSWTSRIADPEPLGFMAFAVTSFVLSCYDAAIWGIQVDSPSNVVTGLLVFCGGMALGLAGVWEYALARNTHGGLGFVSVAGFFLAYAAIGLLPGFGVLQAYEPANIKNIDPAIGIFLLGWVIFALFLWLGTIRSSNVVLSGLFLFFLLSLLLACIAEFKQGDHIGLRCKRASGFFGLVASLLAYYLGLAKLLKEENSYFTLPTGEFNKPKH</sequence>
<feature type="transmembrane region" description="Helical" evidence="6">
    <location>
        <begin position="115"/>
        <end position="133"/>
    </location>
</feature>
<keyword evidence="8" id="KW-1185">Reference proteome</keyword>
<gene>
    <name evidence="7" type="ORF">CSSPTR1EN2_LOCUS15936</name>
</gene>
<keyword evidence="4 6" id="KW-1133">Transmembrane helix</keyword>
<name>A0ABP0UHR9_9BRYO</name>
<evidence type="ECO:0000256" key="6">
    <source>
        <dbReference type="SAM" id="Phobius"/>
    </source>
</evidence>
<dbReference type="NCBIfam" id="NF038013">
    <property type="entry name" value="AceTr_1"/>
    <property type="match status" value="1"/>
</dbReference>
<reference evidence="7" key="1">
    <citation type="submission" date="2024-02" db="EMBL/GenBank/DDBJ databases">
        <authorList>
            <consortium name="ELIXIR-Norway"/>
            <consortium name="Elixir Norway"/>
        </authorList>
    </citation>
    <scope>NUCLEOTIDE SEQUENCE</scope>
</reference>
<accession>A0ABP0UHR9</accession>
<protein>
    <recommendedName>
        <fullName evidence="9">GPR1/FUN34/yaaH family-domain-containing protein</fullName>
    </recommendedName>
</protein>
<feature type="transmembrane region" description="Helical" evidence="6">
    <location>
        <begin position="45"/>
        <end position="64"/>
    </location>
</feature>
<evidence type="ECO:0000256" key="3">
    <source>
        <dbReference type="ARBA" id="ARBA00022692"/>
    </source>
</evidence>
<feature type="transmembrane region" description="Helical" evidence="6">
    <location>
        <begin position="172"/>
        <end position="190"/>
    </location>
</feature>
<evidence type="ECO:0000256" key="2">
    <source>
        <dbReference type="ARBA" id="ARBA00005587"/>
    </source>
</evidence>
<dbReference type="PANTHER" id="PTHR31123:SF1">
    <property type="entry name" value="ACCUMULATION OF DYADS PROTEIN 2-RELATED"/>
    <property type="match status" value="1"/>
</dbReference>
<evidence type="ECO:0000256" key="4">
    <source>
        <dbReference type="ARBA" id="ARBA00022989"/>
    </source>
</evidence>
<keyword evidence="5 6" id="KW-0472">Membrane</keyword>
<feature type="transmembrane region" description="Helical" evidence="6">
    <location>
        <begin position="139"/>
        <end position="160"/>
    </location>
</feature>
<evidence type="ECO:0008006" key="9">
    <source>
        <dbReference type="Google" id="ProtNLM"/>
    </source>
</evidence>
<organism evidence="7 8">
    <name type="scientific">Sphagnum troendelagicum</name>
    <dbReference type="NCBI Taxonomy" id="128251"/>
    <lineage>
        <taxon>Eukaryota</taxon>
        <taxon>Viridiplantae</taxon>
        <taxon>Streptophyta</taxon>
        <taxon>Embryophyta</taxon>
        <taxon>Bryophyta</taxon>
        <taxon>Sphagnophytina</taxon>
        <taxon>Sphagnopsida</taxon>
        <taxon>Sphagnales</taxon>
        <taxon>Sphagnaceae</taxon>
        <taxon>Sphagnum</taxon>
    </lineage>
</organism>